<proteinExistence type="predicted"/>
<protein>
    <submittedName>
        <fullName evidence="2">Neuropilin and tolloid-like protein 2</fullName>
    </submittedName>
</protein>
<sequence length="219" mass="24380">MVNNFCDRELSSVDQQSEIDDTSTHVHPTGERRVEELAGESTKLEGSTTISDASGCNSININAESRLDGSIPTPRSINRTGWTTAGDSLISKPWRANAALKLHDLPILRPPEGFRVPVFRCRTPSLSWQHCGCLSHTHLPLRRSSIAWSAFERCSMDPMYRTWPNRATRRFGRPSRRTVGTQSSLDGARSSLGILRCVVRSIDMTERSLDQEIGASIPF</sequence>
<name>A0A4S2KXQ1_9HYME</name>
<dbReference type="Proteomes" id="UP000310200">
    <property type="component" value="Unassembled WGS sequence"/>
</dbReference>
<evidence type="ECO:0000256" key="1">
    <source>
        <dbReference type="SAM" id="MobiDB-lite"/>
    </source>
</evidence>
<evidence type="ECO:0000313" key="3">
    <source>
        <dbReference type="Proteomes" id="UP000310200"/>
    </source>
</evidence>
<feature type="compositionally biased region" description="Basic and acidic residues" evidence="1">
    <location>
        <begin position="1"/>
        <end position="11"/>
    </location>
</feature>
<organism evidence="2 3">
    <name type="scientific">Temnothorax longispinosus</name>
    <dbReference type="NCBI Taxonomy" id="300112"/>
    <lineage>
        <taxon>Eukaryota</taxon>
        <taxon>Metazoa</taxon>
        <taxon>Ecdysozoa</taxon>
        <taxon>Arthropoda</taxon>
        <taxon>Hexapoda</taxon>
        <taxon>Insecta</taxon>
        <taxon>Pterygota</taxon>
        <taxon>Neoptera</taxon>
        <taxon>Endopterygota</taxon>
        <taxon>Hymenoptera</taxon>
        <taxon>Apocrita</taxon>
        <taxon>Aculeata</taxon>
        <taxon>Formicoidea</taxon>
        <taxon>Formicidae</taxon>
        <taxon>Myrmicinae</taxon>
        <taxon>Temnothorax</taxon>
    </lineage>
</organism>
<dbReference type="AlphaFoldDB" id="A0A4S2KXQ1"/>
<keyword evidence="3" id="KW-1185">Reference proteome</keyword>
<reference evidence="2 3" key="1">
    <citation type="journal article" date="2019" name="Philos. Trans. R. Soc. Lond., B, Biol. Sci.">
        <title>Ant behaviour and brain gene expression of defending hosts depend on the ecological success of the intruding social parasite.</title>
        <authorList>
            <person name="Kaur R."/>
            <person name="Stoldt M."/>
            <person name="Jongepier E."/>
            <person name="Feldmeyer B."/>
            <person name="Menzel F."/>
            <person name="Bornberg-Bauer E."/>
            <person name="Foitzik S."/>
        </authorList>
    </citation>
    <scope>NUCLEOTIDE SEQUENCE [LARGE SCALE GENOMIC DNA]</scope>
    <source>
        <tissue evidence="2">Whole body</tissue>
    </source>
</reference>
<dbReference type="EMBL" id="QBLH01000664">
    <property type="protein sequence ID" value="TGZ54456.1"/>
    <property type="molecule type" value="Genomic_DNA"/>
</dbReference>
<dbReference type="STRING" id="300112.A0A4S2KXQ1"/>
<accession>A0A4S2KXQ1</accession>
<gene>
    <name evidence="2" type="ORF">DBV15_09128</name>
</gene>
<evidence type="ECO:0000313" key="2">
    <source>
        <dbReference type="EMBL" id="TGZ54456.1"/>
    </source>
</evidence>
<feature type="region of interest" description="Disordered" evidence="1">
    <location>
        <begin position="1"/>
        <end position="49"/>
    </location>
</feature>
<feature type="compositionally biased region" description="Basic and acidic residues" evidence="1">
    <location>
        <begin position="22"/>
        <end position="36"/>
    </location>
</feature>
<comment type="caution">
    <text evidence="2">The sequence shown here is derived from an EMBL/GenBank/DDBJ whole genome shotgun (WGS) entry which is preliminary data.</text>
</comment>